<organism evidence="3 4">
    <name type="scientific">Pseudanabaena cinerea FACHB-1277</name>
    <dbReference type="NCBI Taxonomy" id="2949581"/>
    <lineage>
        <taxon>Bacteria</taxon>
        <taxon>Bacillati</taxon>
        <taxon>Cyanobacteriota</taxon>
        <taxon>Cyanophyceae</taxon>
        <taxon>Pseudanabaenales</taxon>
        <taxon>Pseudanabaenaceae</taxon>
        <taxon>Pseudanabaena</taxon>
        <taxon>Pseudanabaena cinerea</taxon>
    </lineage>
</organism>
<keyword evidence="4" id="KW-1185">Reference proteome</keyword>
<dbReference type="Pfam" id="PF05729">
    <property type="entry name" value="NACHT"/>
    <property type="match status" value="1"/>
</dbReference>
<dbReference type="PROSITE" id="PS50837">
    <property type="entry name" value="NACHT"/>
    <property type="match status" value="1"/>
</dbReference>
<dbReference type="Gene3D" id="3.40.50.300">
    <property type="entry name" value="P-loop containing nucleotide triphosphate hydrolases"/>
    <property type="match status" value="1"/>
</dbReference>
<name>A0A926UXW4_9CYAN</name>
<dbReference type="Pfam" id="PF05419">
    <property type="entry name" value="GUN4"/>
    <property type="match status" value="1"/>
</dbReference>
<gene>
    <name evidence="3" type="ORF">H6F44_17955</name>
</gene>
<dbReference type="Gene3D" id="1.10.10.1770">
    <property type="entry name" value="Gun4-like"/>
    <property type="match status" value="1"/>
</dbReference>
<dbReference type="PANTHER" id="PTHR34800">
    <property type="entry name" value="TETRAPYRROLE-BINDING PROTEIN, CHLOROPLASTIC"/>
    <property type="match status" value="1"/>
</dbReference>
<keyword evidence="1" id="KW-1133">Transmembrane helix</keyword>
<dbReference type="InterPro" id="IPR027417">
    <property type="entry name" value="P-loop_NTPase"/>
</dbReference>
<comment type="caution">
    <text evidence="3">The sequence shown here is derived from an EMBL/GenBank/DDBJ whole genome shotgun (WGS) entry which is preliminary data.</text>
</comment>
<protein>
    <submittedName>
        <fullName evidence="3">GUN4 domain-containing protein</fullName>
    </submittedName>
</protein>
<reference evidence="3" key="2">
    <citation type="submission" date="2020-08" db="EMBL/GenBank/DDBJ databases">
        <authorList>
            <person name="Chen M."/>
            <person name="Teng W."/>
            <person name="Zhao L."/>
            <person name="Hu C."/>
            <person name="Zhou Y."/>
            <person name="Han B."/>
            <person name="Song L."/>
            <person name="Shu W."/>
        </authorList>
    </citation>
    <scope>NUCLEOTIDE SEQUENCE</scope>
    <source>
        <strain evidence="3">FACHB-1277</strain>
    </source>
</reference>
<dbReference type="GO" id="GO:0046906">
    <property type="term" value="F:tetrapyrrole binding"/>
    <property type="evidence" value="ECO:0007669"/>
    <property type="project" value="TreeGrafter"/>
</dbReference>
<dbReference type="RefSeq" id="WP_190352405.1">
    <property type="nucleotide sequence ID" value="NZ_JACJPY010000075.1"/>
</dbReference>
<dbReference type="CDD" id="cd16383">
    <property type="entry name" value="GUN4"/>
    <property type="match status" value="1"/>
</dbReference>
<dbReference type="SUPFAM" id="SSF140869">
    <property type="entry name" value="GUN4-like"/>
    <property type="match status" value="1"/>
</dbReference>
<dbReference type="SUPFAM" id="SSF52540">
    <property type="entry name" value="P-loop containing nucleoside triphosphate hydrolases"/>
    <property type="match status" value="1"/>
</dbReference>
<evidence type="ECO:0000313" key="3">
    <source>
        <dbReference type="EMBL" id="MBD2151992.1"/>
    </source>
</evidence>
<proteinExistence type="predicted"/>
<keyword evidence="1" id="KW-0812">Transmembrane</keyword>
<keyword evidence="1" id="KW-0472">Membrane</keyword>
<feature type="domain" description="NACHT" evidence="2">
    <location>
        <begin position="199"/>
        <end position="332"/>
    </location>
</feature>
<dbReference type="PANTHER" id="PTHR34800:SF1">
    <property type="entry name" value="TETRAPYRROLE-BINDING PROTEIN, CHLOROPLASTIC"/>
    <property type="match status" value="1"/>
</dbReference>
<accession>A0A926UXW4</accession>
<dbReference type="InterPro" id="IPR037215">
    <property type="entry name" value="GUN4-like_sf"/>
</dbReference>
<dbReference type="Proteomes" id="UP000631421">
    <property type="component" value="Unassembled WGS sequence"/>
</dbReference>
<evidence type="ECO:0000259" key="2">
    <source>
        <dbReference type="PROSITE" id="PS50837"/>
    </source>
</evidence>
<dbReference type="Gene3D" id="1.25.40.620">
    <property type="match status" value="1"/>
</dbReference>
<evidence type="ECO:0000256" key="1">
    <source>
        <dbReference type="SAM" id="Phobius"/>
    </source>
</evidence>
<dbReference type="InterPro" id="IPR008629">
    <property type="entry name" value="GUN4-like"/>
</dbReference>
<dbReference type="InterPro" id="IPR007111">
    <property type="entry name" value="NACHT_NTPase"/>
</dbReference>
<reference evidence="3" key="1">
    <citation type="journal article" date="2015" name="ISME J.">
        <title>Draft Genome Sequence of Streptomyces incarnatus NRRL8089, which Produces the Nucleoside Antibiotic Sinefungin.</title>
        <authorList>
            <person name="Oshima K."/>
            <person name="Hattori M."/>
            <person name="Shimizu H."/>
            <person name="Fukuda K."/>
            <person name="Nemoto M."/>
            <person name="Inagaki K."/>
            <person name="Tamura T."/>
        </authorList>
    </citation>
    <scope>NUCLEOTIDE SEQUENCE</scope>
    <source>
        <strain evidence="3">FACHB-1277</strain>
    </source>
</reference>
<feature type="transmembrane region" description="Helical" evidence="1">
    <location>
        <begin position="21"/>
        <end position="40"/>
    </location>
</feature>
<dbReference type="EMBL" id="JACJPY010000075">
    <property type="protein sequence ID" value="MBD2151992.1"/>
    <property type="molecule type" value="Genomic_DNA"/>
</dbReference>
<sequence length="781" mass="90459">MTQTPEPEKSKLTWEEKITDILLKAFMTGGIGVGGANAFWELFAKSDIPKAIASAMIGAGISYGAKMLMPIHKGNEERAEKFGNAINEGMNQAGGAIVAKLTSVEERYFEAQAADCELCRTEGVGKMDNIATPMLEDVFVRLSLNLHMGTAGFRSEQKFAKLVKSEGFDQEVNQEDLEDRFTVDIWELLAKAKKDSTYRQIAILAWGGFGKTTLLRHVTYRLCRNKQNEKYDVQRYVPVLLLLRKYRDLLTQENPDDLPTIIEKHHLPNLNANLQMPPNWARDLLKKGKMMILLDGFDEVPKSQRPLVARWLNTQMRNYPKSVFILSSRPRAYIEQPFDDDRLDLKSVFHVQPFTLKQIQEFVNKWYWCQEYYGCGKTDSLAVRNEATNAARELLEQIANREELTKLASNPLLLTMIARFHRRYPSAELPKRRGDLYQEICNLQLKDRPNARQLETMLTDGGDPQVILQMLALKMMIEKEKRVDREILLERLDAYLSAQNETVNASEFLEDVEKISELLVQKEDELEFSHLSFQEFLAAMEIIRTNQESILHSYFHDDWWKQVILLYVSKVKKPSNLIKTALDAGAIDLALACTQETRKQIDANVKKDLQALEEQRQLQAVEIEIKNSLYQQLEEYLKNQQWYEADQETWKLMLKVTNREEEGYLELDNVRNFPCEDLLTLDRLWVEYSKKHGFEFGFSVQKQIYVECGGTLDFSYPSSETWAKFCDRTAWTNDGKGVDYTDQFFENNFMCVKGHLPSTYNFNLMYGGSLRVWYLFSHQDL</sequence>
<dbReference type="AlphaFoldDB" id="A0A926UXW4"/>
<evidence type="ECO:0000313" key="4">
    <source>
        <dbReference type="Proteomes" id="UP000631421"/>
    </source>
</evidence>